<dbReference type="Proteomes" id="UP001500943">
    <property type="component" value="Unassembled WGS sequence"/>
</dbReference>
<proteinExistence type="predicted"/>
<comment type="caution">
    <text evidence="3">The sequence shown here is derived from an EMBL/GenBank/DDBJ whole genome shotgun (WGS) entry which is preliminary data.</text>
</comment>
<dbReference type="EMBL" id="BAAAKW010000034">
    <property type="protein sequence ID" value="GAA1221308.1"/>
    <property type="molecule type" value="Genomic_DNA"/>
</dbReference>
<feature type="chain" id="PRO_5046847070" evidence="2">
    <location>
        <begin position="32"/>
        <end position="210"/>
    </location>
</feature>
<evidence type="ECO:0000256" key="2">
    <source>
        <dbReference type="SAM" id="SignalP"/>
    </source>
</evidence>
<dbReference type="RefSeq" id="WP_343925666.1">
    <property type="nucleotide sequence ID" value="NZ_BAAAKW010000034.1"/>
</dbReference>
<keyword evidence="4" id="KW-1185">Reference proteome</keyword>
<organism evidence="3 4">
    <name type="scientific">Rhodoglobus aureus</name>
    <dbReference type="NCBI Taxonomy" id="191497"/>
    <lineage>
        <taxon>Bacteria</taxon>
        <taxon>Bacillati</taxon>
        <taxon>Actinomycetota</taxon>
        <taxon>Actinomycetes</taxon>
        <taxon>Micrococcales</taxon>
        <taxon>Microbacteriaceae</taxon>
        <taxon>Rhodoglobus</taxon>
    </lineage>
</organism>
<name>A0ABP4GGU9_9MICO</name>
<feature type="compositionally biased region" description="Low complexity" evidence="1">
    <location>
        <begin position="34"/>
        <end position="50"/>
    </location>
</feature>
<feature type="region of interest" description="Disordered" evidence="1">
    <location>
        <begin position="34"/>
        <end position="60"/>
    </location>
</feature>
<evidence type="ECO:0000313" key="4">
    <source>
        <dbReference type="Proteomes" id="UP001500943"/>
    </source>
</evidence>
<keyword evidence="2" id="KW-0732">Signal</keyword>
<evidence type="ECO:0000313" key="3">
    <source>
        <dbReference type="EMBL" id="GAA1221308.1"/>
    </source>
</evidence>
<reference evidence="4" key="1">
    <citation type="journal article" date="2019" name="Int. J. Syst. Evol. Microbiol.">
        <title>The Global Catalogue of Microorganisms (GCM) 10K type strain sequencing project: providing services to taxonomists for standard genome sequencing and annotation.</title>
        <authorList>
            <consortium name="The Broad Institute Genomics Platform"/>
            <consortium name="The Broad Institute Genome Sequencing Center for Infectious Disease"/>
            <person name="Wu L."/>
            <person name="Ma J."/>
        </authorList>
    </citation>
    <scope>NUCLEOTIDE SEQUENCE [LARGE SCALE GENOMIC DNA]</scope>
    <source>
        <strain evidence="4">JCM 12762</strain>
    </source>
</reference>
<evidence type="ECO:0000256" key="1">
    <source>
        <dbReference type="SAM" id="MobiDB-lite"/>
    </source>
</evidence>
<dbReference type="PROSITE" id="PS51257">
    <property type="entry name" value="PROKAR_LIPOPROTEIN"/>
    <property type="match status" value="1"/>
</dbReference>
<protein>
    <submittedName>
        <fullName evidence="3">Uncharacterized protein</fullName>
    </submittedName>
</protein>
<sequence length="210" mass="21311">MIVLSRRAPAPAAVGLLGVGLFGLSLLTACATPTPDPTTTDSGTDATAPDTSDEPAPSGPECLIGDWYIAEDQMQAFYTAVSGTNDGLDITVEGGTGLSFDSAGTYAYTPDFAILLQVAGAEGEGTISGNVTGDYSASETEITTSHDVSAVTVSVTVSGITLDGADLFGDFMSSAPINSAPYECADDGPIIQFDTGEGNPRVPIQLTRAS</sequence>
<accession>A0ABP4GGU9</accession>
<gene>
    <name evidence="3" type="ORF">GCM10009655_21100</name>
</gene>
<feature type="signal peptide" evidence="2">
    <location>
        <begin position="1"/>
        <end position="31"/>
    </location>
</feature>